<feature type="non-terminal residue" evidence="1">
    <location>
        <position position="56"/>
    </location>
</feature>
<dbReference type="EMBL" id="UINC01201807">
    <property type="protein sequence ID" value="SVE21309.1"/>
    <property type="molecule type" value="Genomic_DNA"/>
</dbReference>
<proteinExistence type="predicted"/>
<sequence length="56" mass="5945">MSSMIEPAAHGFCGHELEVDGGRWSETTIFPPLLGHVATDLTRRGSGQCAGGNHHD</sequence>
<accession>A0A383BN64</accession>
<organism evidence="1">
    <name type="scientific">marine metagenome</name>
    <dbReference type="NCBI Taxonomy" id="408172"/>
    <lineage>
        <taxon>unclassified sequences</taxon>
        <taxon>metagenomes</taxon>
        <taxon>ecological metagenomes</taxon>
    </lineage>
</organism>
<reference evidence="1" key="1">
    <citation type="submission" date="2018-05" db="EMBL/GenBank/DDBJ databases">
        <authorList>
            <person name="Lanie J.A."/>
            <person name="Ng W.-L."/>
            <person name="Kazmierczak K.M."/>
            <person name="Andrzejewski T.M."/>
            <person name="Davidsen T.M."/>
            <person name="Wayne K.J."/>
            <person name="Tettelin H."/>
            <person name="Glass J.I."/>
            <person name="Rusch D."/>
            <person name="Podicherti R."/>
            <person name="Tsui H.-C.T."/>
            <person name="Winkler M.E."/>
        </authorList>
    </citation>
    <scope>NUCLEOTIDE SEQUENCE</scope>
</reference>
<dbReference type="AlphaFoldDB" id="A0A383BN64"/>
<name>A0A383BN64_9ZZZZ</name>
<evidence type="ECO:0000313" key="1">
    <source>
        <dbReference type="EMBL" id="SVE21309.1"/>
    </source>
</evidence>
<protein>
    <submittedName>
        <fullName evidence="1">Uncharacterized protein</fullName>
    </submittedName>
</protein>
<gene>
    <name evidence="1" type="ORF">METZ01_LOCUS474163</name>
</gene>